<reference evidence="2" key="1">
    <citation type="journal article" date="2022" name="Int. J. Mol. Sci.">
        <title>Draft Genome of Tanacetum Coccineum: Genomic Comparison of Closely Related Tanacetum-Family Plants.</title>
        <authorList>
            <person name="Yamashiro T."/>
            <person name="Shiraishi A."/>
            <person name="Nakayama K."/>
            <person name="Satake H."/>
        </authorList>
    </citation>
    <scope>NUCLEOTIDE SEQUENCE</scope>
</reference>
<reference evidence="2" key="2">
    <citation type="submission" date="2022-01" db="EMBL/GenBank/DDBJ databases">
        <authorList>
            <person name="Yamashiro T."/>
            <person name="Shiraishi A."/>
            <person name="Satake H."/>
            <person name="Nakayama K."/>
        </authorList>
    </citation>
    <scope>NUCLEOTIDE SEQUENCE</scope>
</reference>
<protein>
    <recommendedName>
        <fullName evidence="4">Reverse transcriptase domain-containing protein</fullName>
    </recommendedName>
</protein>
<sequence>MDKYYLRNEIKKLEAELWNLKVKGIDVLGYNQRFQELALLCIRMFPGESDKIERYVGGFPDMIHSSVVASKPKTMQEDNEMATELMDKKINTFAERQAESKRKLEDTSRNNQNQQQPSKRSPANANTSSNQRGNGAGQKPTCYECGV</sequence>
<dbReference type="Proteomes" id="UP001151760">
    <property type="component" value="Unassembled WGS sequence"/>
</dbReference>
<evidence type="ECO:0000313" key="3">
    <source>
        <dbReference type="Proteomes" id="UP001151760"/>
    </source>
</evidence>
<feature type="compositionally biased region" description="Basic and acidic residues" evidence="1">
    <location>
        <begin position="94"/>
        <end position="108"/>
    </location>
</feature>
<feature type="compositionally biased region" description="Polar residues" evidence="1">
    <location>
        <begin position="109"/>
        <end position="133"/>
    </location>
</feature>
<evidence type="ECO:0008006" key="4">
    <source>
        <dbReference type="Google" id="ProtNLM"/>
    </source>
</evidence>
<name>A0ABQ5FRC4_9ASTR</name>
<keyword evidence="3" id="KW-1185">Reference proteome</keyword>
<accession>A0ABQ5FRC4</accession>
<evidence type="ECO:0000313" key="2">
    <source>
        <dbReference type="EMBL" id="GJT65881.1"/>
    </source>
</evidence>
<feature type="region of interest" description="Disordered" evidence="1">
    <location>
        <begin position="94"/>
        <end position="147"/>
    </location>
</feature>
<proteinExistence type="predicted"/>
<dbReference type="EMBL" id="BQNB010017667">
    <property type="protein sequence ID" value="GJT65881.1"/>
    <property type="molecule type" value="Genomic_DNA"/>
</dbReference>
<gene>
    <name evidence="2" type="ORF">Tco_1017361</name>
</gene>
<evidence type="ECO:0000256" key="1">
    <source>
        <dbReference type="SAM" id="MobiDB-lite"/>
    </source>
</evidence>
<comment type="caution">
    <text evidence="2">The sequence shown here is derived from an EMBL/GenBank/DDBJ whole genome shotgun (WGS) entry which is preliminary data.</text>
</comment>
<organism evidence="2 3">
    <name type="scientific">Tanacetum coccineum</name>
    <dbReference type="NCBI Taxonomy" id="301880"/>
    <lineage>
        <taxon>Eukaryota</taxon>
        <taxon>Viridiplantae</taxon>
        <taxon>Streptophyta</taxon>
        <taxon>Embryophyta</taxon>
        <taxon>Tracheophyta</taxon>
        <taxon>Spermatophyta</taxon>
        <taxon>Magnoliopsida</taxon>
        <taxon>eudicotyledons</taxon>
        <taxon>Gunneridae</taxon>
        <taxon>Pentapetalae</taxon>
        <taxon>asterids</taxon>
        <taxon>campanulids</taxon>
        <taxon>Asterales</taxon>
        <taxon>Asteraceae</taxon>
        <taxon>Asteroideae</taxon>
        <taxon>Anthemideae</taxon>
        <taxon>Anthemidinae</taxon>
        <taxon>Tanacetum</taxon>
    </lineage>
</organism>